<comment type="subcellular location">
    <subcellularLocation>
        <location evidence="1">Cell membrane</location>
        <topology evidence="1">Multi-pass membrane protein</topology>
    </subcellularLocation>
</comment>
<feature type="domain" description="MotA/TolQ/ExbB proton channel" evidence="7">
    <location>
        <begin position="89"/>
        <end position="167"/>
    </location>
</feature>
<dbReference type="InterPro" id="IPR002898">
    <property type="entry name" value="MotA_ExbB_proton_chnl"/>
</dbReference>
<evidence type="ECO:0000256" key="4">
    <source>
        <dbReference type="ARBA" id="ARBA00022989"/>
    </source>
</evidence>
<dbReference type="GO" id="GO:0005886">
    <property type="term" value="C:plasma membrane"/>
    <property type="evidence" value="ECO:0007669"/>
    <property type="project" value="UniProtKB-SubCell"/>
</dbReference>
<dbReference type="EMBL" id="UINC01012130">
    <property type="protein sequence ID" value="SVA53140.1"/>
    <property type="molecule type" value="Genomic_DNA"/>
</dbReference>
<feature type="transmembrane region" description="Helical" evidence="6">
    <location>
        <begin position="7"/>
        <end position="29"/>
    </location>
</feature>
<evidence type="ECO:0000313" key="8">
    <source>
        <dbReference type="EMBL" id="SVA53140.1"/>
    </source>
</evidence>
<keyword evidence="4 6" id="KW-1133">Transmembrane helix</keyword>
<feature type="transmembrane region" description="Helical" evidence="6">
    <location>
        <begin position="125"/>
        <end position="150"/>
    </location>
</feature>
<dbReference type="Pfam" id="PF01618">
    <property type="entry name" value="MotA_ExbB"/>
    <property type="match status" value="1"/>
</dbReference>
<dbReference type="AlphaFoldDB" id="A0A381WKV2"/>
<feature type="transmembrane region" description="Helical" evidence="6">
    <location>
        <begin position="41"/>
        <end position="62"/>
    </location>
</feature>
<evidence type="ECO:0000256" key="5">
    <source>
        <dbReference type="ARBA" id="ARBA00023136"/>
    </source>
</evidence>
<keyword evidence="2" id="KW-1003">Cell membrane</keyword>
<proteinExistence type="predicted"/>
<evidence type="ECO:0000259" key="7">
    <source>
        <dbReference type="Pfam" id="PF01618"/>
    </source>
</evidence>
<keyword evidence="3 6" id="KW-0812">Transmembrane</keyword>
<evidence type="ECO:0000256" key="1">
    <source>
        <dbReference type="ARBA" id="ARBA00004651"/>
    </source>
</evidence>
<evidence type="ECO:0000256" key="3">
    <source>
        <dbReference type="ARBA" id="ARBA00022692"/>
    </source>
</evidence>
<keyword evidence="5 6" id="KW-0472">Membrane</keyword>
<organism evidence="8">
    <name type="scientific">marine metagenome</name>
    <dbReference type="NCBI Taxonomy" id="408172"/>
    <lineage>
        <taxon>unclassified sequences</taxon>
        <taxon>metagenomes</taxon>
        <taxon>ecological metagenomes</taxon>
    </lineage>
</organism>
<name>A0A381WKV2_9ZZZZ</name>
<protein>
    <recommendedName>
        <fullName evidence="7">MotA/TolQ/ExbB proton channel domain-containing protein</fullName>
    </recommendedName>
</protein>
<evidence type="ECO:0000256" key="6">
    <source>
        <dbReference type="SAM" id="Phobius"/>
    </source>
</evidence>
<sequence length="174" mass="18970">MITKPPLLRWWLFVVVMVLAAFAAFKTGIIDAVYEVDVTGLSFLIMGILTVMSVKCGIDTFKLTSHDDITEKDINESYSKAELGWFVSDLCLTLGMIGTVAGFIYMLSSSFANIDVSNVSSLQNVLSHMSAGMATALYTTAAGLVSSAFLKLQYFNYSAEVDRLGTEIDDSEKT</sequence>
<feature type="transmembrane region" description="Helical" evidence="6">
    <location>
        <begin position="83"/>
        <end position="105"/>
    </location>
</feature>
<reference evidence="8" key="1">
    <citation type="submission" date="2018-05" db="EMBL/GenBank/DDBJ databases">
        <authorList>
            <person name="Lanie J.A."/>
            <person name="Ng W.-L."/>
            <person name="Kazmierczak K.M."/>
            <person name="Andrzejewski T.M."/>
            <person name="Davidsen T.M."/>
            <person name="Wayne K.J."/>
            <person name="Tettelin H."/>
            <person name="Glass J.I."/>
            <person name="Rusch D."/>
            <person name="Podicherti R."/>
            <person name="Tsui H.-C.T."/>
            <person name="Winkler M.E."/>
        </authorList>
    </citation>
    <scope>NUCLEOTIDE SEQUENCE</scope>
</reference>
<gene>
    <name evidence="8" type="ORF">METZ01_LOCUS105994</name>
</gene>
<evidence type="ECO:0000256" key="2">
    <source>
        <dbReference type="ARBA" id="ARBA00022475"/>
    </source>
</evidence>
<accession>A0A381WKV2</accession>